<dbReference type="InterPro" id="IPR011697">
    <property type="entry name" value="Peptidase_C26"/>
</dbReference>
<sequence length="232" mass="26146">MKNVLIGITSSLRYENEGVFSGLGETYISEGYINSIIKSNATPIVLPVNDEIDIIKKYAEMIDGLLVTGGYDVTPLYYGQEPHKLLGATLQKRDEFEIRLIKEVFKLGKPILGICRGLQLINVVFGGTLYQDISLHKNEVIQHTQKTRFNLPSHKINLNGILEKIYEKNEIFVNSYHHQAIDKLAPDFEIIATANDGIIEGIKYGNVLAVQWHPEVLDNSKPIFDLFVKSCK</sequence>
<accession>A0A7Z0PHB2</accession>
<dbReference type="GO" id="GO:0033969">
    <property type="term" value="F:gamma-glutamyl-gamma-aminobutyrate hydrolase activity"/>
    <property type="evidence" value="ECO:0007669"/>
    <property type="project" value="TreeGrafter"/>
</dbReference>
<keyword evidence="1" id="KW-0378">Hydrolase</keyword>
<dbReference type="EMBL" id="JABMKT010000028">
    <property type="protein sequence ID" value="NYV28245.1"/>
    <property type="molecule type" value="Genomic_DNA"/>
</dbReference>
<proteinExistence type="predicted"/>
<name>A0A7Z0PHB2_9FUSO</name>
<dbReference type="OrthoDB" id="9813383at2"/>
<keyword evidence="2" id="KW-1185">Reference proteome</keyword>
<comment type="caution">
    <text evidence="1">The sequence shown here is derived from an EMBL/GenBank/DDBJ whole genome shotgun (WGS) entry which is preliminary data.</text>
</comment>
<dbReference type="InterPro" id="IPR044668">
    <property type="entry name" value="PuuD-like"/>
</dbReference>
<gene>
    <name evidence="1" type="ORF">HP397_05425</name>
</gene>
<dbReference type="GO" id="GO:0005829">
    <property type="term" value="C:cytosol"/>
    <property type="evidence" value="ECO:0007669"/>
    <property type="project" value="TreeGrafter"/>
</dbReference>
<protein>
    <submittedName>
        <fullName evidence="1">Gamma-glutamyl-gamma-aminobutyrate hydrolase family protein</fullName>
    </submittedName>
</protein>
<dbReference type="Gene3D" id="3.40.50.880">
    <property type="match status" value="1"/>
</dbReference>
<evidence type="ECO:0000313" key="2">
    <source>
        <dbReference type="Proteomes" id="UP000526184"/>
    </source>
</evidence>
<dbReference type="Pfam" id="PF07722">
    <property type="entry name" value="Peptidase_C26"/>
    <property type="match status" value="1"/>
</dbReference>
<dbReference type="AlphaFoldDB" id="A0A7Z0PHB2"/>
<dbReference type="PANTHER" id="PTHR43235">
    <property type="entry name" value="GLUTAMINE AMIDOTRANSFERASE PB2B2.05-RELATED"/>
    <property type="match status" value="1"/>
</dbReference>
<dbReference type="GO" id="GO:0006598">
    <property type="term" value="P:polyamine catabolic process"/>
    <property type="evidence" value="ECO:0007669"/>
    <property type="project" value="TreeGrafter"/>
</dbReference>
<dbReference type="CDD" id="cd01745">
    <property type="entry name" value="GATase1_2"/>
    <property type="match status" value="1"/>
</dbReference>
<reference evidence="1 2" key="1">
    <citation type="submission" date="2020-05" db="EMBL/GenBank/DDBJ databases">
        <title>Streptobacillus felis strain LHL191014123.</title>
        <authorList>
            <person name="Fawzy A."/>
            <person name="Rau J."/>
            <person name="Risse K."/>
            <person name="Schauerte N."/>
            <person name="Geiger C."/>
            <person name="Blom J."/>
            <person name="Imirzalioglu C."/>
            <person name="Falgenhauer J."/>
            <person name="Bach A."/>
            <person name="Herden C."/>
            <person name="Eisenberg T."/>
        </authorList>
    </citation>
    <scope>NUCLEOTIDE SEQUENCE [LARGE SCALE GENOMIC DNA]</scope>
    <source>
        <strain evidence="1 2">LHL191014123</strain>
    </source>
</reference>
<dbReference type="InterPro" id="IPR029062">
    <property type="entry name" value="Class_I_gatase-like"/>
</dbReference>
<organism evidence="1 2">
    <name type="scientific">Streptobacillus felis</name>
    <dbReference type="NCBI Taxonomy" id="1384509"/>
    <lineage>
        <taxon>Bacteria</taxon>
        <taxon>Fusobacteriati</taxon>
        <taxon>Fusobacteriota</taxon>
        <taxon>Fusobacteriia</taxon>
        <taxon>Fusobacteriales</taxon>
        <taxon>Leptotrichiaceae</taxon>
        <taxon>Streptobacillus</taxon>
    </lineage>
</organism>
<dbReference type="RefSeq" id="WP_067322735.1">
    <property type="nucleotide sequence ID" value="NZ_CBCRWS010000029.1"/>
</dbReference>
<dbReference type="Proteomes" id="UP000526184">
    <property type="component" value="Unassembled WGS sequence"/>
</dbReference>
<dbReference type="PROSITE" id="PS51273">
    <property type="entry name" value="GATASE_TYPE_1"/>
    <property type="match status" value="1"/>
</dbReference>
<evidence type="ECO:0000313" key="1">
    <source>
        <dbReference type="EMBL" id="NYV28245.1"/>
    </source>
</evidence>
<dbReference type="PANTHER" id="PTHR43235:SF1">
    <property type="entry name" value="GLUTAMINE AMIDOTRANSFERASE PB2B2.05-RELATED"/>
    <property type="match status" value="1"/>
</dbReference>
<dbReference type="SUPFAM" id="SSF52317">
    <property type="entry name" value="Class I glutamine amidotransferase-like"/>
    <property type="match status" value="1"/>
</dbReference>